<keyword evidence="7" id="KW-1185">Reference proteome</keyword>
<protein>
    <recommendedName>
        <fullName evidence="2">Putative 4-hydroxy-4-methyl-2-oxoglutarate aldolase</fullName>
    </recommendedName>
    <alternativeName>
        <fullName evidence="3">Regulator of ribonuclease activity homolog</fullName>
    </alternativeName>
    <alternativeName>
        <fullName evidence="4">RraA-like protein</fullName>
    </alternativeName>
</protein>
<reference evidence="6 7" key="1">
    <citation type="submission" date="2018-06" db="EMBL/GenBank/DDBJ databases">
        <title>Genomic Encyclopedia of Type Strains, Phase III (KMG-III): the genomes of soil and plant-associated and newly described type strains.</title>
        <authorList>
            <person name="Whitman W."/>
        </authorList>
    </citation>
    <scope>NUCLEOTIDE SEQUENCE [LARGE SCALE GENOMIC DNA]</scope>
    <source>
        <strain evidence="6 7">CECT 5889</strain>
    </source>
</reference>
<dbReference type="PANTHER" id="PTHR33254">
    <property type="entry name" value="4-HYDROXY-4-METHYL-2-OXOGLUTARATE ALDOLASE 3-RELATED"/>
    <property type="match status" value="1"/>
</dbReference>
<evidence type="ECO:0000256" key="5">
    <source>
        <dbReference type="PIRSR" id="PIRSR605493-1"/>
    </source>
</evidence>
<dbReference type="RefSeq" id="WP_110923460.1">
    <property type="nucleotide sequence ID" value="NZ_QJSU01000006.1"/>
</dbReference>
<dbReference type="EMBL" id="QJSU01000006">
    <property type="protein sequence ID" value="PYE38717.1"/>
    <property type="molecule type" value="Genomic_DNA"/>
</dbReference>
<keyword evidence="5" id="KW-0460">Magnesium</keyword>
<evidence type="ECO:0000256" key="3">
    <source>
        <dbReference type="ARBA" id="ARBA00029596"/>
    </source>
</evidence>
<dbReference type="Gene3D" id="3.50.30.40">
    <property type="entry name" value="Ribonuclease E inhibitor RraA/RraA-like"/>
    <property type="match status" value="1"/>
</dbReference>
<dbReference type="CDD" id="cd16841">
    <property type="entry name" value="RraA_family"/>
    <property type="match status" value="1"/>
</dbReference>
<dbReference type="GO" id="GO:0046872">
    <property type="term" value="F:metal ion binding"/>
    <property type="evidence" value="ECO:0007669"/>
    <property type="project" value="UniProtKB-KW"/>
</dbReference>
<dbReference type="Pfam" id="PF03737">
    <property type="entry name" value="RraA-like"/>
    <property type="match status" value="1"/>
</dbReference>
<evidence type="ECO:0000313" key="6">
    <source>
        <dbReference type="EMBL" id="PYE38717.1"/>
    </source>
</evidence>
<dbReference type="InterPro" id="IPR036704">
    <property type="entry name" value="RraA/RraA-like_sf"/>
</dbReference>
<dbReference type="OrthoDB" id="8717144at2"/>
<evidence type="ECO:0000256" key="1">
    <source>
        <dbReference type="ARBA" id="ARBA00001968"/>
    </source>
</evidence>
<gene>
    <name evidence="6" type="ORF">DFP82_106122</name>
</gene>
<evidence type="ECO:0000313" key="7">
    <source>
        <dbReference type="Proteomes" id="UP000247746"/>
    </source>
</evidence>
<comment type="caution">
    <text evidence="6">The sequence shown here is derived from an EMBL/GenBank/DDBJ whole genome shotgun (WGS) entry which is preliminary data.</text>
</comment>
<sequence length="214" mass="23368">MNDIDINDLMDAYKEIGTSTIGHLTGEGYLPDIKALNPCTATIVGRVLTVQLASDNTNVINQALIQAAPNDVLCIDAQVLGVTACWGALRTCAAIYEKLSAVIVIGQATDSVQIQQLGFPVFAQGISAVTTFKSDHIQGTLASDIAYRFGEQTTIIRSGDIAMMDNDGVFILPVDVAQQLLSDCQKKHKKDEMKFQMFFEAYRNNQLDKLFESQ</sequence>
<proteinExistence type="predicted"/>
<organism evidence="6 7">
    <name type="scientific">Psychrobacter fozii</name>
    <dbReference type="NCBI Taxonomy" id="198480"/>
    <lineage>
        <taxon>Bacteria</taxon>
        <taxon>Pseudomonadati</taxon>
        <taxon>Pseudomonadota</taxon>
        <taxon>Gammaproteobacteria</taxon>
        <taxon>Moraxellales</taxon>
        <taxon>Moraxellaceae</taxon>
        <taxon>Psychrobacter</taxon>
    </lineage>
</organism>
<evidence type="ECO:0000256" key="4">
    <source>
        <dbReference type="ARBA" id="ARBA00030169"/>
    </source>
</evidence>
<feature type="binding site" evidence="5">
    <location>
        <position position="110"/>
    </location>
    <ligand>
        <name>Mg(2+)</name>
        <dbReference type="ChEBI" id="CHEBI:18420"/>
    </ligand>
</feature>
<comment type="cofactor">
    <cofactor evidence="1">
        <name>a divalent metal cation</name>
        <dbReference type="ChEBI" id="CHEBI:60240"/>
    </cofactor>
</comment>
<name>A0A2V4UF05_9GAMM</name>
<comment type="cofactor">
    <cofactor evidence="5">
        <name>Mg(2+)</name>
        <dbReference type="ChEBI" id="CHEBI:18420"/>
    </cofactor>
</comment>
<evidence type="ECO:0000256" key="2">
    <source>
        <dbReference type="ARBA" id="ARBA00016549"/>
    </source>
</evidence>
<dbReference type="AlphaFoldDB" id="A0A2V4UF05"/>
<accession>A0A2V4UF05</accession>
<keyword evidence="5" id="KW-0479">Metal-binding</keyword>
<dbReference type="SUPFAM" id="SSF89562">
    <property type="entry name" value="RraA-like"/>
    <property type="match status" value="1"/>
</dbReference>
<dbReference type="Proteomes" id="UP000247746">
    <property type="component" value="Unassembled WGS sequence"/>
</dbReference>
<dbReference type="InterPro" id="IPR005493">
    <property type="entry name" value="RraA/RraA-like"/>
</dbReference>
<dbReference type="PANTHER" id="PTHR33254:SF4">
    <property type="entry name" value="4-HYDROXY-4-METHYL-2-OXOGLUTARATE ALDOLASE 3-RELATED"/>
    <property type="match status" value="1"/>
</dbReference>